<organism evidence="2 3">
    <name type="scientific">Saguinus oedipus</name>
    <name type="common">Cotton-top tamarin</name>
    <name type="synonym">Oedipomidas oedipus</name>
    <dbReference type="NCBI Taxonomy" id="9490"/>
    <lineage>
        <taxon>Eukaryota</taxon>
        <taxon>Metazoa</taxon>
        <taxon>Chordata</taxon>
        <taxon>Craniata</taxon>
        <taxon>Vertebrata</taxon>
        <taxon>Euteleostomi</taxon>
        <taxon>Mammalia</taxon>
        <taxon>Eutheria</taxon>
        <taxon>Euarchontoglires</taxon>
        <taxon>Primates</taxon>
        <taxon>Haplorrhini</taxon>
        <taxon>Platyrrhini</taxon>
        <taxon>Cebidae</taxon>
        <taxon>Callitrichinae</taxon>
        <taxon>Saguinus</taxon>
    </lineage>
</organism>
<feature type="region of interest" description="Disordered" evidence="1">
    <location>
        <begin position="1"/>
        <end position="58"/>
    </location>
</feature>
<evidence type="ECO:0000313" key="2">
    <source>
        <dbReference type="EMBL" id="KAK2120805.1"/>
    </source>
</evidence>
<reference evidence="2 3" key="1">
    <citation type="submission" date="2023-05" db="EMBL/GenBank/DDBJ databases">
        <title>B98-5 Cell Line De Novo Hybrid Assembly: An Optical Mapping Approach.</title>
        <authorList>
            <person name="Kananen K."/>
            <person name="Auerbach J.A."/>
            <person name="Kautto E."/>
            <person name="Blachly J.S."/>
        </authorList>
    </citation>
    <scope>NUCLEOTIDE SEQUENCE [LARGE SCALE GENOMIC DNA]</scope>
    <source>
        <strain evidence="2">B95-8</strain>
        <tissue evidence="2">Cell line</tissue>
    </source>
</reference>
<evidence type="ECO:0000313" key="3">
    <source>
        <dbReference type="Proteomes" id="UP001266305"/>
    </source>
</evidence>
<feature type="compositionally biased region" description="Basic residues" evidence="1">
    <location>
        <begin position="29"/>
        <end position="40"/>
    </location>
</feature>
<feature type="compositionally biased region" description="Low complexity" evidence="1">
    <location>
        <begin position="251"/>
        <end position="268"/>
    </location>
</feature>
<dbReference type="EMBL" id="JASSZA010000001">
    <property type="protein sequence ID" value="KAK2120805.1"/>
    <property type="molecule type" value="Genomic_DNA"/>
</dbReference>
<sequence length="397" mass="41915">MRPSRLVPGGFGRPAQLGPRAKGPATAMRGRRPSGRRCRHLPGPPGRLPRLARAGPSAPAAHLGADLVAALPGLQVHDLPHDGYGGGGGGGDEGRNTAKQAEKQARRVLQPTLRQCLYTLCARLREPRIWLPERGWKASSSDWSSFRQSTCLSTPSGWRYWLRGVSVLVTVAVPREARGGVGRRRGRGLPVGRWAAARGALGEGGQGWLGASAVLARSPGTQFGSREGQARGGPASGVAPSPALPRDTASGRRAGSGAGSAQSEPGASRPRKLRCLQGRKITRARRPRPRGEFPAESRRSRAFQFPRPARQVPWRSGEGSTWGPPRPDGGGAGQGRGAEGGGFPAAARPGLLWRRRWPCASLLGASAPGVRELLRWQVAPTSQALGRVFQPRVGALG</sequence>
<feature type="region of interest" description="Disordered" evidence="1">
    <location>
        <begin position="219"/>
        <end position="343"/>
    </location>
</feature>
<comment type="caution">
    <text evidence="2">The sequence shown here is derived from an EMBL/GenBank/DDBJ whole genome shotgun (WGS) entry which is preliminary data.</text>
</comment>
<feature type="compositionally biased region" description="Basic and acidic residues" evidence="1">
    <location>
        <begin position="289"/>
        <end position="299"/>
    </location>
</feature>
<evidence type="ECO:0000256" key="1">
    <source>
        <dbReference type="SAM" id="MobiDB-lite"/>
    </source>
</evidence>
<protein>
    <submittedName>
        <fullName evidence="2">Uncharacterized protein</fullName>
    </submittedName>
</protein>
<feature type="compositionally biased region" description="Gly residues" evidence="1">
    <location>
        <begin position="328"/>
        <end position="343"/>
    </location>
</feature>
<accession>A0ABQ9WH47</accession>
<dbReference type="Proteomes" id="UP001266305">
    <property type="component" value="Unassembled WGS sequence"/>
</dbReference>
<feature type="compositionally biased region" description="Basic and acidic residues" evidence="1">
    <location>
        <begin position="92"/>
        <end position="104"/>
    </location>
</feature>
<proteinExistence type="predicted"/>
<name>A0ABQ9WH47_SAGOE</name>
<keyword evidence="3" id="KW-1185">Reference proteome</keyword>
<gene>
    <name evidence="2" type="ORF">P7K49_002191</name>
</gene>
<feature type="region of interest" description="Disordered" evidence="1">
    <location>
        <begin position="79"/>
        <end position="104"/>
    </location>
</feature>